<dbReference type="HAMAP" id="MF_02241">
    <property type="entry name" value="PIP_synthase"/>
    <property type="match status" value="1"/>
</dbReference>
<comment type="pathway">
    <text evidence="2 17">Phospholipid metabolism; phosphatidylinositol phosphate biosynthesis.</text>
</comment>
<evidence type="ECO:0000256" key="15">
    <source>
        <dbReference type="ARBA" id="ARBA00033137"/>
    </source>
</evidence>
<keyword evidence="17" id="KW-0594">Phospholipid biosynthesis</keyword>
<evidence type="ECO:0000256" key="18">
    <source>
        <dbReference type="RuleBase" id="RU003750"/>
    </source>
</evidence>
<dbReference type="EMBL" id="BAABAZ010000012">
    <property type="protein sequence ID" value="GAA4285379.1"/>
    <property type="molecule type" value="Genomic_DNA"/>
</dbReference>
<keyword evidence="17" id="KW-1208">Phospholipid metabolism</keyword>
<evidence type="ECO:0000256" key="16">
    <source>
        <dbReference type="ARBA" id="ARBA00048865"/>
    </source>
</evidence>
<evidence type="ECO:0000256" key="4">
    <source>
        <dbReference type="ARBA" id="ARBA00010441"/>
    </source>
</evidence>
<evidence type="ECO:0000256" key="9">
    <source>
        <dbReference type="ARBA" id="ARBA00022723"/>
    </source>
</evidence>
<evidence type="ECO:0000256" key="7">
    <source>
        <dbReference type="ARBA" id="ARBA00022679"/>
    </source>
</evidence>
<feature type="transmembrane region" description="Helical" evidence="17">
    <location>
        <begin position="51"/>
        <end position="68"/>
    </location>
</feature>
<feature type="binding site" evidence="17">
    <location>
        <position position="69"/>
    </location>
    <ligand>
        <name>Mg(2+)</name>
        <dbReference type="ChEBI" id="CHEBI:18420"/>
        <label>1</label>
    </ligand>
</feature>
<evidence type="ECO:0000256" key="10">
    <source>
        <dbReference type="ARBA" id="ARBA00022842"/>
    </source>
</evidence>
<name>A0ABP8EN14_9MICO</name>
<comment type="catalytic activity">
    <reaction evidence="16 17">
        <text>a CDP-1,2-diacyl-sn-glycerol + 1D-myo-inositol 3-phosphate = a 1,2-diacyl-sn-glycero-3-phospho-(1D-myo-inositol-3-phosphate) + CMP + H(+)</text>
        <dbReference type="Rhea" id="RHEA:60504"/>
        <dbReference type="ChEBI" id="CHEBI:15378"/>
        <dbReference type="ChEBI" id="CHEBI:58088"/>
        <dbReference type="ChEBI" id="CHEBI:58332"/>
        <dbReference type="ChEBI" id="CHEBI:58401"/>
        <dbReference type="ChEBI" id="CHEBI:60377"/>
    </reaction>
</comment>
<keyword evidence="10 17" id="KW-0460">Magnesium</keyword>
<comment type="pathway">
    <text evidence="3">Lipid metabolism.</text>
</comment>
<evidence type="ECO:0000256" key="14">
    <source>
        <dbReference type="ARBA" id="ARBA00024082"/>
    </source>
</evidence>
<organism evidence="19 20">
    <name type="scientific">Brevibacterium daeguense</name>
    <dbReference type="NCBI Taxonomy" id="909936"/>
    <lineage>
        <taxon>Bacteria</taxon>
        <taxon>Bacillati</taxon>
        <taxon>Actinomycetota</taxon>
        <taxon>Actinomycetes</taxon>
        <taxon>Micrococcales</taxon>
        <taxon>Brevibacteriaceae</taxon>
        <taxon>Brevibacterium</taxon>
    </lineage>
</organism>
<protein>
    <recommendedName>
        <fullName evidence="14 17">Phosphatidylinositol phosphate synthase</fullName>
        <shortName evidence="17">PIP synthase</shortName>
        <ecNumber evidence="17">2.7.8.-</ecNumber>
    </recommendedName>
    <alternativeName>
        <fullName evidence="15 17">CDP-diacylglycerol--D-myo-inositol-3-phosphate 3-phosphatidyltransferase</fullName>
    </alternativeName>
</protein>
<comment type="subcellular location">
    <subcellularLocation>
        <location evidence="1 17">Cell membrane</location>
        <topology evidence="1 17">Multi-pass membrane protein</topology>
    </subcellularLocation>
</comment>
<evidence type="ECO:0000256" key="12">
    <source>
        <dbReference type="ARBA" id="ARBA00023136"/>
    </source>
</evidence>
<feature type="transmembrane region" description="Helical" evidence="17">
    <location>
        <begin position="20"/>
        <end position="45"/>
    </location>
</feature>
<feature type="binding site" evidence="17">
    <location>
        <position position="66"/>
    </location>
    <ligand>
        <name>Mg(2+)</name>
        <dbReference type="ChEBI" id="CHEBI:18420"/>
        <label>2</label>
    </ligand>
</feature>
<dbReference type="NCBIfam" id="NF045883">
    <property type="entry name" value="PIPSynth"/>
    <property type="match status" value="1"/>
</dbReference>
<comment type="subunit">
    <text evidence="5 17">Homodimer.</text>
</comment>
<keyword evidence="17" id="KW-0443">Lipid metabolism</keyword>
<sequence>MLNSIARVAFTRLFTPLGRFLLRLGLTPDAVTVIGTLGVCAGALIGYPLGHLFWGTVVITFFVFGDMLDGIMARLIGRKSTWGAFLDSTLDRVADSAVFVGLALWYFLGADDPLTALLALGCLVTGSIVSYVRARAEGLGVHAEGGIAERADRLLVTLVVTGLVGLGVPDIALTIALAALVVACCVTIAQRVVAVYRQLRAQEEL</sequence>
<comment type="caution">
    <text evidence="17">Lacks conserved residue(s) required for the propagation of feature annotation.</text>
</comment>
<gene>
    <name evidence="19" type="ORF">GCM10022261_29100</name>
</gene>
<reference evidence="20" key="1">
    <citation type="journal article" date="2019" name="Int. J. Syst. Evol. Microbiol.">
        <title>The Global Catalogue of Microorganisms (GCM) 10K type strain sequencing project: providing services to taxonomists for standard genome sequencing and annotation.</title>
        <authorList>
            <consortium name="The Broad Institute Genomics Platform"/>
            <consortium name="The Broad Institute Genome Sequencing Center for Infectious Disease"/>
            <person name="Wu L."/>
            <person name="Ma J."/>
        </authorList>
    </citation>
    <scope>NUCLEOTIDE SEQUENCE [LARGE SCALE GENOMIC DNA]</scope>
    <source>
        <strain evidence="20">JCM 17458</strain>
    </source>
</reference>
<evidence type="ECO:0000256" key="1">
    <source>
        <dbReference type="ARBA" id="ARBA00004651"/>
    </source>
</evidence>
<keyword evidence="9 17" id="KW-0479">Metal-binding</keyword>
<evidence type="ECO:0000256" key="5">
    <source>
        <dbReference type="ARBA" id="ARBA00011738"/>
    </source>
</evidence>
<feature type="binding site" evidence="17">
    <location>
        <position position="74"/>
    </location>
    <ligand>
        <name>a CDP-1,2-diacyl-sn-glycerol</name>
        <dbReference type="ChEBI" id="CHEBI:58332"/>
    </ligand>
</feature>
<dbReference type="InterPro" id="IPR043130">
    <property type="entry name" value="CDP-OH_PTrfase_TM_dom"/>
</dbReference>
<dbReference type="PROSITE" id="PS00379">
    <property type="entry name" value="CDP_ALCOHOL_P_TRANSF"/>
    <property type="match status" value="1"/>
</dbReference>
<evidence type="ECO:0000256" key="13">
    <source>
        <dbReference type="ARBA" id="ARBA00023935"/>
    </source>
</evidence>
<evidence type="ECO:0000313" key="19">
    <source>
        <dbReference type="EMBL" id="GAA4285379.1"/>
    </source>
</evidence>
<dbReference type="EC" id="2.7.8.-" evidence="17"/>
<keyword evidence="12 17" id="KW-0472">Membrane</keyword>
<feature type="binding site" evidence="17">
    <location>
        <position position="91"/>
    </location>
    <ligand>
        <name>Mg(2+)</name>
        <dbReference type="ChEBI" id="CHEBI:18420"/>
        <label>2</label>
    </ligand>
</feature>
<feature type="binding site" evidence="17">
    <location>
        <position position="80"/>
    </location>
    <ligand>
        <name>a CDP-1,2-diacyl-sn-glycerol</name>
        <dbReference type="ChEBI" id="CHEBI:58332"/>
    </ligand>
</feature>
<comment type="cofactor">
    <cofactor evidence="17">
        <name>Mg(2+)</name>
        <dbReference type="ChEBI" id="CHEBI:18420"/>
    </cofactor>
    <text evidence="17">Contains a di-nuclear catalytic Mg(2+) center.</text>
</comment>
<keyword evidence="6 17" id="KW-1003">Cell membrane</keyword>
<evidence type="ECO:0000256" key="17">
    <source>
        <dbReference type="HAMAP-Rule" id="MF_02241"/>
    </source>
</evidence>
<keyword evidence="17" id="KW-0444">Lipid biosynthesis</keyword>
<dbReference type="InterPro" id="IPR000462">
    <property type="entry name" value="CDP-OH_P_trans"/>
</dbReference>
<feature type="binding site" evidence="17">
    <location>
        <position position="70"/>
    </location>
    <ligand>
        <name>a CDP-1,2-diacyl-sn-glycerol</name>
        <dbReference type="ChEBI" id="CHEBI:58332"/>
    </ligand>
</feature>
<keyword evidence="11 17" id="KW-1133">Transmembrane helix</keyword>
<dbReference type="Gene3D" id="1.20.120.1760">
    <property type="match status" value="1"/>
</dbReference>
<comment type="similarity">
    <text evidence="4 17 18">Belongs to the CDP-alcohol phosphatidyltransferase class-I family.</text>
</comment>
<keyword evidence="8 17" id="KW-0812">Transmembrane</keyword>
<evidence type="ECO:0000313" key="20">
    <source>
        <dbReference type="Proteomes" id="UP001501586"/>
    </source>
</evidence>
<keyword evidence="7 17" id="KW-0808">Transferase</keyword>
<comment type="function">
    <text evidence="17">Catalyzes the conjugation of the 1'-hydroxyl group of D-myo-inositol-3-phosphate (also named L-myo-inositol-1-phosphate) with a lipid tail of cytidine diphosphate diacylglycerol (CDP-DAG), forming phosphatidylinositol phosphate (PIP) and CMP. PIP is a precursor of phosphatidylinositol (PI) which is an essential lipid required for cell wall formation.</text>
</comment>
<evidence type="ECO:0000256" key="8">
    <source>
        <dbReference type="ARBA" id="ARBA00022692"/>
    </source>
</evidence>
<feature type="binding site" evidence="17">
    <location>
        <begin position="29"/>
        <end position="32"/>
    </location>
    <ligand>
        <name>a CDP-1,2-diacyl-sn-glycerol</name>
        <dbReference type="ChEBI" id="CHEBI:58332"/>
    </ligand>
</feature>
<dbReference type="RefSeq" id="WP_236863221.1">
    <property type="nucleotide sequence ID" value="NZ_BAABAZ010000012.1"/>
</dbReference>
<comment type="catalytic activity">
    <reaction evidence="13 17">
        <text>1,2-di-(9Z-octadecenoyl)-sn-glycero-3-cytidine-5'-diphosphate + 1D-myo-inositol 3-phosphate = 1,2-di-(9Z-octadecenoyl)-sn-glycero-3-phospho-(1D-myo-inositol-3-phosphate) + CMP + H(+)</text>
        <dbReference type="Rhea" id="RHEA:61216"/>
        <dbReference type="ChEBI" id="CHEBI:15378"/>
        <dbReference type="ChEBI" id="CHEBI:58401"/>
        <dbReference type="ChEBI" id="CHEBI:60377"/>
        <dbReference type="ChEBI" id="CHEBI:85356"/>
        <dbReference type="ChEBI" id="CHEBI:144472"/>
    </reaction>
</comment>
<dbReference type="Proteomes" id="UP001501586">
    <property type="component" value="Unassembled WGS sequence"/>
</dbReference>
<evidence type="ECO:0000256" key="3">
    <source>
        <dbReference type="ARBA" id="ARBA00005189"/>
    </source>
</evidence>
<feature type="transmembrane region" description="Helical" evidence="17">
    <location>
        <begin position="175"/>
        <end position="196"/>
    </location>
</feature>
<proteinExistence type="inferred from homology"/>
<evidence type="ECO:0000256" key="2">
    <source>
        <dbReference type="ARBA" id="ARBA00004805"/>
    </source>
</evidence>
<dbReference type="InterPro" id="IPR048254">
    <property type="entry name" value="CDP_ALCOHOL_P_TRANSF_CS"/>
</dbReference>
<dbReference type="InterPro" id="IPR044268">
    <property type="entry name" value="PIP_synthase_PgsA1"/>
</dbReference>
<keyword evidence="20" id="KW-1185">Reference proteome</keyword>
<feature type="active site" description="Proton acceptor" evidence="17">
    <location>
        <position position="91"/>
    </location>
</feature>
<evidence type="ECO:0000256" key="6">
    <source>
        <dbReference type="ARBA" id="ARBA00022475"/>
    </source>
</evidence>
<comment type="caution">
    <text evidence="19">The sequence shown here is derived from an EMBL/GenBank/DDBJ whole genome shotgun (WGS) entry which is preliminary data.</text>
</comment>
<accession>A0ABP8EN14</accession>
<feature type="binding site" evidence="17">
    <location>
        <position position="87"/>
    </location>
    <ligand>
        <name>Mg(2+)</name>
        <dbReference type="ChEBI" id="CHEBI:18420"/>
        <label>2</label>
    </ligand>
</feature>
<dbReference type="Pfam" id="PF01066">
    <property type="entry name" value="CDP-OH_P_transf"/>
    <property type="match status" value="1"/>
</dbReference>
<evidence type="ECO:0000256" key="11">
    <source>
        <dbReference type="ARBA" id="ARBA00022989"/>
    </source>
</evidence>
<feature type="binding site" evidence="17">
    <location>
        <position position="87"/>
    </location>
    <ligand>
        <name>Mg(2+)</name>
        <dbReference type="ChEBI" id="CHEBI:18420"/>
        <label>1</label>
    </ligand>
</feature>
<feature type="binding site" evidence="17">
    <location>
        <position position="66"/>
    </location>
    <ligand>
        <name>Mg(2+)</name>
        <dbReference type="ChEBI" id="CHEBI:18420"/>
        <label>1</label>
    </ligand>
</feature>